<reference evidence="1" key="1">
    <citation type="submission" date="2021-01" db="EMBL/GenBank/DDBJ databases">
        <title>Whole genome shotgun sequence of Actinoplanes nipponensis NBRC 14063.</title>
        <authorList>
            <person name="Komaki H."/>
            <person name="Tamura T."/>
        </authorList>
    </citation>
    <scope>NUCLEOTIDE SEQUENCE</scope>
    <source>
        <strain evidence="1">NBRC 14063</strain>
    </source>
</reference>
<evidence type="ECO:0000313" key="2">
    <source>
        <dbReference type="Proteomes" id="UP000647172"/>
    </source>
</evidence>
<organism evidence="1 2">
    <name type="scientific">Actinoplanes nipponensis</name>
    <dbReference type="NCBI Taxonomy" id="135950"/>
    <lineage>
        <taxon>Bacteria</taxon>
        <taxon>Bacillati</taxon>
        <taxon>Actinomycetota</taxon>
        <taxon>Actinomycetes</taxon>
        <taxon>Micromonosporales</taxon>
        <taxon>Micromonosporaceae</taxon>
        <taxon>Actinoplanes</taxon>
    </lineage>
</organism>
<accession>A0A919JJ89</accession>
<sequence length="933" mass="101845">MALLTSLIGTALSITGNLASDVIKLPPWLSWVQHHPVWASLALTMVMFALWATGYFLSEAEPQPATGDELADTAEGLHDQLGRIEISQMESDDRVLKRLPPLARQLIEGDIDHQGTWQVVVGFTRDATDPFLMAREWAAAPPAGAAGLSADGQLCIAEILLAYGQPKAALRFIRAALDLGVTPRLFWLFRAHQTAGAAEDETTALALLDEADQIDPSYPLTAAARLNHASEWNEAASVLAQFRPTTDWERDAAALVASVVFANLERLNDAVTALDSIADRTLWSGNLLTLARLLMQRSQTGGGDSRWKDAARARELALHARNMRRSWRGDSAEAVAAAAEAMFVGDDPAAVWTITRPPPDGEATPAEAADARVLSLAAIAAAVTGRPVQAEQLAAESGDEFVKLQVNAQILSGPSLDGQPRPPESAIEAWRRVADAATTDGQRLHALRYLALSGASHPCAEGMREKYPDAMADIDQVREIFLLDGTDADNRLRGLELKSPLASIRRAELIRAAGDLPRAAQVLVDATQRWKDPRLLLMATDCYMQDGDWVSAKEVARQTIAEAGSLWPGRATALRRLVDIEIALHDWTSAIAACRSLLELDDEDDDARWNLALCQFRDGDPQAALQTMQRHGLPQPTTPQRAMFLLDLVRRFGDAAEVARTALAQLRAFPDDEALHLAAMNAINTRIDRTDLPEPMSLEVSDAWTTFFERYPDSNRITTYTFDDNVVPADMEAMLRAQAANYQTIRNAIVDDLLPIGMLSPLVGKPYAAIFPYRPLGYNRIASPIQQDLLIEAQHARDAIDHDCLLDASALFTLALIPDVATTLLQLLGRGLTTAAGLEDILSADDHFNLPSAGTLGFDPDQDRLFATETDDDIRQRQQQWACPVLTDIQDQGTWGLREDVHHHGEHGKKAGTAAPVVHAGVQGRDRRVVPAW</sequence>
<evidence type="ECO:0008006" key="3">
    <source>
        <dbReference type="Google" id="ProtNLM"/>
    </source>
</evidence>
<dbReference type="Gene3D" id="1.25.40.10">
    <property type="entry name" value="Tetratricopeptide repeat domain"/>
    <property type="match status" value="1"/>
</dbReference>
<evidence type="ECO:0000313" key="1">
    <source>
        <dbReference type="EMBL" id="GIE51566.1"/>
    </source>
</evidence>
<dbReference type="EMBL" id="BOMQ01000060">
    <property type="protein sequence ID" value="GIE51566.1"/>
    <property type="molecule type" value="Genomic_DNA"/>
</dbReference>
<name>A0A919JJ89_9ACTN</name>
<proteinExistence type="predicted"/>
<dbReference type="Proteomes" id="UP000647172">
    <property type="component" value="Unassembled WGS sequence"/>
</dbReference>
<keyword evidence="2" id="KW-1185">Reference proteome</keyword>
<dbReference type="SUPFAM" id="SSF48452">
    <property type="entry name" value="TPR-like"/>
    <property type="match status" value="1"/>
</dbReference>
<gene>
    <name evidence="1" type="ORF">Ani05nite_51000</name>
</gene>
<dbReference type="InterPro" id="IPR011990">
    <property type="entry name" value="TPR-like_helical_dom_sf"/>
</dbReference>
<protein>
    <recommendedName>
        <fullName evidence="3">Tetratricopeptide repeat protein</fullName>
    </recommendedName>
</protein>
<comment type="caution">
    <text evidence="1">The sequence shown here is derived from an EMBL/GenBank/DDBJ whole genome shotgun (WGS) entry which is preliminary data.</text>
</comment>
<dbReference type="RefSeq" id="WP_203772219.1">
    <property type="nucleotide sequence ID" value="NZ_BAAAYJ010000099.1"/>
</dbReference>
<dbReference type="AlphaFoldDB" id="A0A919JJ89"/>
<dbReference type="Pfam" id="PF14559">
    <property type="entry name" value="TPR_19"/>
    <property type="match status" value="1"/>
</dbReference>